<comment type="similarity">
    <text evidence="2 5">Belongs to the DegT/DnrJ/EryC1 family.</text>
</comment>
<name>A0A1G2A7Y7_9BACT</name>
<comment type="caution">
    <text evidence="6">The sequence shown here is derived from an EMBL/GenBank/DDBJ whole genome shotgun (WGS) entry which is preliminary data.</text>
</comment>
<dbReference type="Gene3D" id="3.90.1150.10">
    <property type="entry name" value="Aspartate Aminotransferase, domain 1"/>
    <property type="match status" value="1"/>
</dbReference>
<organism evidence="6 7">
    <name type="scientific">Candidatus Jacksonbacteria bacterium RIFCSPLOWO2_02_FULL_44_20</name>
    <dbReference type="NCBI Taxonomy" id="1798460"/>
    <lineage>
        <taxon>Bacteria</taxon>
        <taxon>Candidatus Jacksoniibacteriota</taxon>
    </lineage>
</organism>
<dbReference type="AlphaFoldDB" id="A0A1G2A7Y7"/>
<dbReference type="PANTHER" id="PTHR30244:SF36">
    <property type="entry name" value="3-OXO-GLUCOSE-6-PHOSPHATE:GLUTAMATE AMINOTRANSFERASE"/>
    <property type="match status" value="1"/>
</dbReference>
<dbReference type="Gene3D" id="3.40.640.10">
    <property type="entry name" value="Type I PLP-dependent aspartate aminotransferase-like (Major domain)"/>
    <property type="match status" value="1"/>
</dbReference>
<evidence type="ECO:0000313" key="6">
    <source>
        <dbReference type="EMBL" id="OGY72795.1"/>
    </source>
</evidence>
<proteinExistence type="inferred from homology"/>
<dbReference type="Proteomes" id="UP000178315">
    <property type="component" value="Unassembled WGS sequence"/>
</dbReference>
<dbReference type="GO" id="GO:0008483">
    <property type="term" value="F:transaminase activity"/>
    <property type="evidence" value="ECO:0007669"/>
    <property type="project" value="TreeGrafter"/>
</dbReference>
<evidence type="ECO:0000256" key="2">
    <source>
        <dbReference type="ARBA" id="ARBA00037999"/>
    </source>
</evidence>
<dbReference type="PANTHER" id="PTHR30244">
    <property type="entry name" value="TRANSAMINASE"/>
    <property type="match status" value="1"/>
</dbReference>
<dbReference type="Pfam" id="PF01041">
    <property type="entry name" value="DegT_DnrJ_EryC1"/>
    <property type="match status" value="1"/>
</dbReference>
<reference evidence="6 7" key="1">
    <citation type="journal article" date="2016" name="Nat. Commun.">
        <title>Thousands of microbial genomes shed light on interconnected biogeochemical processes in an aquifer system.</title>
        <authorList>
            <person name="Anantharaman K."/>
            <person name="Brown C.T."/>
            <person name="Hug L.A."/>
            <person name="Sharon I."/>
            <person name="Castelle C.J."/>
            <person name="Probst A.J."/>
            <person name="Thomas B.C."/>
            <person name="Singh A."/>
            <person name="Wilkins M.J."/>
            <person name="Karaoz U."/>
            <person name="Brodie E.L."/>
            <person name="Williams K.H."/>
            <person name="Hubbard S.S."/>
            <person name="Banfield J.F."/>
        </authorList>
    </citation>
    <scope>NUCLEOTIDE SEQUENCE [LARGE SCALE GENOMIC DNA]</scope>
</reference>
<feature type="modified residue" description="N6-(pyridoxal phosphate)lysine" evidence="4">
    <location>
        <position position="187"/>
    </location>
</feature>
<dbReference type="InterPro" id="IPR015424">
    <property type="entry name" value="PyrdxlP-dep_Trfase"/>
</dbReference>
<evidence type="ECO:0000256" key="5">
    <source>
        <dbReference type="RuleBase" id="RU004508"/>
    </source>
</evidence>
<keyword evidence="1 4" id="KW-0663">Pyridoxal phosphate</keyword>
<dbReference type="EMBL" id="MHJU01000023">
    <property type="protein sequence ID" value="OGY72795.1"/>
    <property type="molecule type" value="Genomic_DNA"/>
</dbReference>
<sequence>MTYKVPFVNYKDQYKVLKIPIQKAISRVLSEGQLILREDVLEFEKNLAKFVDVKYAIGVASGTDALMLSLRAAGIGPGAEVITVAHTFLASIASIVHTGATPVLVDIGDDYLMDARLIEKAITKRTKAIMPVHLNGRVCEMDAIIKIAKKYRLSIIEDACQALGASFKGKRAGSFGIAGCFSFYPAKILGAYGDAGAVVTNNKRIYERIRLYRDHGRKTKDKFVCYGVTSRLDNIQAAVLNVKFKYINQWILRRKMLARLYAKELGKIKEVTLPPFPDKNRDDVFQNFVIRAKRRDELKAYLTEQRIETIVSNPIPLNKQKELKLSQFSLPKTENFASDVISLPMIPELTDRQIQYVMKQIRTFYHI</sequence>
<dbReference type="SUPFAM" id="SSF53383">
    <property type="entry name" value="PLP-dependent transferases"/>
    <property type="match status" value="1"/>
</dbReference>
<dbReference type="GO" id="GO:0000271">
    <property type="term" value="P:polysaccharide biosynthetic process"/>
    <property type="evidence" value="ECO:0007669"/>
    <property type="project" value="TreeGrafter"/>
</dbReference>
<protein>
    <recommendedName>
        <fullName evidence="8">Transcriptional regulator</fullName>
    </recommendedName>
</protein>
<evidence type="ECO:0000256" key="3">
    <source>
        <dbReference type="PIRSR" id="PIRSR000390-1"/>
    </source>
</evidence>
<evidence type="ECO:0000256" key="4">
    <source>
        <dbReference type="PIRSR" id="PIRSR000390-2"/>
    </source>
</evidence>
<dbReference type="InterPro" id="IPR000653">
    <property type="entry name" value="DegT/StrS_aminotransferase"/>
</dbReference>
<gene>
    <name evidence="6" type="ORF">A3H61_02480</name>
</gene>
<evidence type="ECO:0000256" key="1">
    <source>
        <dbReference type="ARBA" id="ARBA00022898"/>
    </source>
</evidence>
<dbReference type="InterPro" id="IPR015421">
    <property type="entry name" value="PyrdxlP-dep_Trfase_major"/>
</dbReference>
<accession>A0A1G2A7Y7</accession>
<dbReference type="InterPro" id="IPR015422">
    <property type="entry name" value="PyrdxlP-dep_Trfase_small"/>
</dbReference>
<evidence type="ECO:0008006" key="8">
    <source>
        <dbReference type="Google" id="ProtNLM"/>
    </source>
</evidence>
<dbReference type="GO" id="GO:0030170">
    <property type="term" value="F:pyridoxal phosphate binding"/>
    <property type="evidence" value="ECO:0007669"/>
    <property type="project" value="TreeGrafter"/>
</dbReference>
<dbReference type="CDD" id="cd00616">
    <property type="entry name" value="AHBA_syn"/>
    <property type="match status" value="1"/>
</dbReference>
<evidence type="ECO:0000313" key="7">
    <source>
        <dbReference type="Proteomes" id="UP000178315"/>
    </source>
</evidence>
<feature type="active site" description="Proton acceptor" evidence="3">
    <location>
        <position position="187"/>
    </location>
</feature>
<dbReference type="PIRSF" id="PIRSF000390">
    <property type="entry name" value="PLP_StrS"/>
    <property type="match status" value="1"/>
</dbReference>